<accession>A0A3D8PYI5</accession>
<feature type="transmembrane region" description="Helical" evidence="1">
    <location>
        <begin position="248"/>
        <end position="271"/>
    </location>
</feature>
<reference evidence="3" key="1">
    <citation type="submission" date="2017-11" db="EMBL/GenBank/DDBJ databases">
        <authorList>
            <person name="Zhu W."/>
        </authorList>
    </citation>
    <scope>NUCLEOTIDE SEQUENCE [LARGE SCALE GENOMIC DNA]</scope>
    <source>
        <strain evidence="3">CAU 1183</strain>
    </source>
</reference>
<dbReference type="RefSeq" id="WP_115771713.1">
    <property type="nucleotide sequence ID" value="NZ_PIOC01000004.1"/>
</dbReference>
<keyword evidence="1" id="KW-0812">Transmembrane</keyword>
<feature type="transmembrane region" description="Helical" evidence="1">
    <location>
        <begin position="182"/>
        <end position="205"/>
    </location>
</feature>
<keyword evidence="3" id="KW-1185">Reference proteome</keyword>
<evidence type="ECO:0000313" key="3">
    <source>
        <dbReference type="Proteomes" id="UP000257143"/>
    </source>
</evidence>
<sequence>MKRYLKLVNFEIGRFMKIYLVLIGITILSQLIGVIVMAKNYVANANEVIFVDSLPLEQFIEQYGEMGMMDVVGSIWFIGPIALCAAAFIFYIFFIWYRDWVGKNTFIYRLLMLPTSRLNILLSKATAIFIMVFGLVSVQLILLPIESMLLKWNVPFDFRIDMTVSEIINNNSYLFILIPDSFIQFIINYGIGFMVVFILFTAILFERSFRWKGALLGIIYCAIASIIFLAPLIYEIGFEASFFYTEEIFVIEIILGILVTAMSIWLSKLLLNKKVTV</sequence>
<dbReference type="AlphaFoldDB" id="A0A3D8PYI5"/>
<feature type="transmembrane region" description="Helical" evidence="1">
    <location>
        <begin position="217"/>
        <end position="236"/>
    </location>
</feature>
<dbReference type="OrthoDB" id="1751619at2"/>
<feature type="transmembrane region" description="Helical" evidence="1">
    <location>
        <begin position="20"/>
        <end position="38"/>
    </location>
</feature>
<name>A0A3D8PYI5_9BACI</name>
<feature type="transmembrane region" description="Helical" evidence="1">
    <location>
        <begin position="75"/>
        <end position="97"/>
    </location>
</feature>
<gene>
    <name evidence="2" type="ORF">CWR48_03760</name>
</gene>
<evidence type="ECO:0000256" key="1">
    <source>
        <dbReference type="SAM" id="Phobius"/>
    </source>
</evidence>
<proteinExistence type="predicted"/>
<comment type="caution">
    <text evidence="2">The sequence shown here is derived from an EMBL/GenBank/DDBJ whole genome shotgun (WGS) entry which is preliminary data.</text>
</comment>
<feature type="transmembrane region" description="Helical" evidence="1">
    <location>
        <begin position="118"/>
        <end position="142"/>
    </location>
</feature>
<keyword evidence="1" id="KW-0472">Membrane</keyword>
<dbReference type="EMBL" id="PIOC01000004">
    <property type="protein sequence ID" value="RDW21084.1"/>
    <property type="molecule type" value="Genomic_DNA"/>
</dbReference>
<protein>
    <submittedName>
        <fullName evidence="2">Uncharacterized protein</fullName>
    </submittedName>
</protein>
<evidence type="ECO:0000313" key="2">
    <source>
        <dbReference type="EMBL" id="RDW21084.1"/>
    </source>
</evidence>
<keyword evidence="1" id="KW-1133">Transmembrane helix</keyword>
<organism evidence="2 3">
    <name type="scientific">Oceanobacillus arenosus</name>
    <dbReference type="NCBI Taxonomy" id="1229153"/>
    <lineage>
        <taxon>Bacteria</taxon>
        <taxon>Bacillati</taxon>
        <taxon>Bacillota</taxon>
        <taxon>Bacilli</taxon>
        <taxon>Bacillales</taxon>
        <taxon>Bacillaceae</taxon>
        <taxon>Oceanobacillus</taxon>
    </lineage>
</organism>
<dbReference type="Proteomes" id="UP000257143">
    <property type="component" value="Unassembled WGS sequence"/>
</dbReference>